<evidence type="ECO:0000313" key="1">
    <source>
        <dbReference type="EMBL" id="TGK00784.1"/>
    </source>
</evidence>
<dbReference type="GO" id="GO:0043856">
    <property type="term" value="F:anti-sigma factor antagonist activity"/>
    <property type="evidence" value="ECO:0007669"/>
    <property type="project" value="TreeGrafter"/>
</dbReference>
<proteinExistence type="predicted"/>
<dbReference type="RefSeq" id="WP_135588617.1">
    <property type="nucleotide sequence ID" value="NZ_RQEP01000018.1"/>
</dbReference>
<evidence type="ECO:0000313" key="2">
    <source>
        <dbReference type="Proteomes" id="UP000297453"/>
    </source>
</evidence>
<dbReference type="Gene3D" id="3.30.750.24">
    <property type="entry name" value="STAS domain"/>
    <property type="match status" value="1"/>
</dbReference>
<dbReference type="OrthoDB" id="345543at2"/>
<dbReference type="PANTHER" id="PTHR33495:SF2">
    <property type="entry name" value="ANTI-SIGMA FACTOR ANTAGONIST TM_1081-RELATED"/>
    <property type="match status" value="1"/>
</dbReference>
<sequence>MEIRTTKKGKILKVVPKGILDSYSAFDLVRFIKSRWEEGDRLVLVVSSSIEYLEEDGISSLLELKSFFEKHGGSIAFSDWNEESSLVLGLFGLKQASNFFVHEKEAEIWLSSLKIEDRRTKPEPGYDSISSLRQTRPVQFYSSGKQSQSAPLEFIPELSTVPIQGGELVKENPSPSSIAKNLDHSVEQARAAAQERILYCESCRSRLRIKSLGRHQCPNCGIQFDVSRTGGVRYLEKLLD</sequence>
<keyword evidence="2" id="KW-1185">Reference proteome</keyword>
<protein>
    <submittedName>
        <fullName evidence="1">STAS domain protein</fullName>
    </submittedName>
</protein>
<dbReference type="PANTHER" id="PTHR33495">
    <property type="entry name" value="ANTI-SIGMA FACTOR ANTAGONIST TM_1081-RELATED-RELATED"/>
    <property type="match status" value="1"/>
</dbReference>
<name>A0A4R9FQF6_9LEPT</name>
<accession>A0A4R9FQF6</accession>
<comment type="caution">
    <text evidence="1">The sequence shown here is derived from an EMBL/GenBank/DDBJ whole genome shotgun (WGS) entry which is preliminary data.</text>
</comment>
<dbReference type="Proteomes" id="UP000297453">
    <property type="component" value="Unassembled WGS sequence"/>
</dbReference>
<dbReference type="InterPro" id="IPR036513">
    <property type="entry name" value="STAS_dom_sf"/>
</dbReference>
<dbReference type="SUPFAM" id="SSF52091">
    <property type="entry name" value="SpoIIaa-like"/>
    <property type="match status" value="1"/>
</dbReference>
<dbReference type="EMBL" id="RQEP01000018">
    <property type="protein sequence ID" value="TGK00784.1"/>
    <property type="molecule type" value="Genomic_DNA"/>
</dbReference>
<dbReference type="AlphaFoldDB" id="A0A4R9FQF6"/>
<gene>
    <name evidence="1" type="ORF">EHO59_12680</name>
</gene>
<reference evidence="1" key="1">
    <citation type="journal article" date="2019" name="PLoS Negl. Trop. Dis.">
        <title>Revisiting the worldwide diversity of Leptospira species in the environment.</title>
        <authorList>
            <person name="Vincent A.T."/>
            <person name="Schiettekatte O."/>
            <person name="Bourhy P."/>
            <person name="Veyrier F.J."/>
            <person name="Picardeau M."/>
        </authorList>
    </citation>
    <scope>NUCLEOTIDE SEQUENCE [LARGE SCALE GENOMIC DNA]</scope>
    <source>
        <strain evidence="1">SSS9</strain>
    </source>
</reference>
<organism evidence="1 2">
    <name type="scientific">Leptospira semungkisensis</name>
    <dbReference type="NCBI Taxonomy" id="2484985"/>
    <lineage>
        <taxon>Bacteria</taxon>
        <taxon>Pseudomonadati</taxon>
        <taxon>Spirochaetota</taxon>
        <taxon>Spirochaetia</taxon>
        <taxon>Leptospirales</taxon>
        <taxon>Leptospiraceae</taxon>
        <taxon>Leptospira</taxon>
    </lineage>
</organism>